<protein>
    <submittedName>
        <fullName evidence="3">SAM-dependent methyltransferase</fullName>
    </submittedName>
</protein>
<dbReference type="Pfam" id="PF03602">
    <property type="entry name" value="Cons_hypoth95"/>
    <property type="match status" value="1"/>
</dbReference>
<evidence type="ECO:0000259" key="1">
    <source>
        <dbReference type="Pfam" id="PF18096"/>
    </source>
</evidence>
<evidence type="ECO:0000259" key="2">
    <source>
        <dbReference type="Pfam" id="PF22013"/>
    </source>
</evidence>
<dbReference type="RefSeq" id="WP_163228192.1">
    <property type="nucleotide sequence ID" value="NZ_VYSG01000005.1"/>
</dbReference>
<feature type="domain" description="PG-1098 ferredoxin-like" evidence="2">
    <location>
        <begin position="341"/>
        <end position="383"/>
    </location>
</feature>
<dbReference type="InterPro" id="IPR054168">
    <property type="entry name" value="PG_1098_Fer"/>
</dbReference>
<keyword evidence="4" id="KW-1185">Reference proteome</keyword>
<gene>
    <name evidence="3" type="ORF">F6S87_08300</name>
</gene>
<dbReference type="Gene3D" id="3.40.50.150">
    <property type="entry name" value="Vaccinia Virus protein VP39"/>
    <property type="match status" value="1"/>
</dbReference>
<reference evidence="3 4" key="1">
    <citation type="submission" date="2019-09" db="EMBL/GenBank/DDBJ databases">
        <title>Phylogenetic characterization of a novel taxon of the genus Bifidobacterium: Bifidobacterium choloepi sp. nov.</title>
        <authorList>
            <person name="Modesto M."/>
            <person name="Satti M."/>
        </authorList>
    </citation>
    <scope>NUCLEOTIDE SEQUENCE [LARGE SCALE GENOMIC DNA]</scope>
    <source>
        <strain evidence="3 4">BRDM6</strain>
    </source>
</reference>
<dbReference type="InterPro" id="IPR029063">
    <property type="entry name" value="SAM-dependent_MTases_sf"/>
</dbReference>
<evidence type="ECO:0000313" key="3">
    <source>
        <dbReference type="EMBL" id="NEG70591.1"/>
    </source>
</evidence>
<evidence type="ECO:0000313" key="4">
    <source>
        <dbReference type="Proteomes" id="UP000469292"/>
    </source>
</evidence>
<dbReference type="GO" id="GO:0008168">
    <property type="term" value="F:methyltransferase activity"/>
    <property type="evidence" value="ECO:0007669"/>
    <property type="project" value="UniProtKB-KW"/>
</dbReference>
<dbReference type="EMBL" id="VYSG01000005">
    <property type="protein sequence ID" value="NEG70591.1"/>
    <property type="molecule type" value="Genomic_DNA"/>
</dbReference>
<dbReference type="GO" id="GO:0032259">
    <property type="term" value="P:methylation"/>
    <property type="evidence" value="ECO:0007669"/>
    <property type="project" value="UniProtKB-KW"/>
</dbReference>
<sequence length="466" mass="48888">MQPSPETLAFVEAHAGEDVRQLALAAGGRKTPAGVDLPFALDQIAGRQAARRKLPSWAAAPGILYPPHLAMEQCSSERTAAAKLAFLRSLFPTSNDSSGMFAGTLVDLTGGFGVDFSTLARGFRHAVYVERQEQLCELVRHNVHALGLDDGRIVTMVNGDGTGYLTAELTAADPVDVIYVDPARRDGHGGRTYAIADCTPDVLALAPALVSRGRIVMIKLSPMLDVDKTVADFEAAGAHVAAVLLIASDGDCKELTVVLQGSSGHDSSVPAGSPAGPATDPARLVCIDDDSTVEFAMGERHGTAVDGAGAVAIADGAACQPHAAAGQGGIAAVPLTEATHLFEPNPAVMKAGCWRAVEERFGVAQVGPNSHLFTADHDVPDFPGRRFEIVREGSFNKKEIRRVLDGVTKANVAVRNFPMPVAALRKKLKLKDGGADYLFATTAATVDASGRPGKPEHVLLLCRKAQ</sequence>
<name>A0A6I5N9X6_9BIFI</name>
<organism evidence="3 4">
    <name type="scientific">Bifidobacterium choloepi</name>
    <dbReference type="NCBI Taxonomy" id="2614131"/>
    <lineage>
        <taxon>Bacteria</taxon>
        <taxon>Bacillati</taxon>
        <taxon>Actinomycetota</taxon>
        <taxon>Actinomycetes</taxon>
        <taxon>Bifidobacteriales</taxon>
        <taxon>Bifidobacteriaceae</taxon>
        <taxon>Bifidobacterium</taxon>
    </lineage>
</organism>
<dbReference type="Proteomes" id="UP000469292">
    <property type="component" value="Unassembled WGS sequence"/>
</dbReference>
<dbReference type="Pfam" id="PF18096">
    <property type="entry name" value="Thump_like"/>
    <property type="match status" value="1"/>
</dbReference>
<dbReference type="AlphaFoldDB" id="A0A6I5N9X6"/>
<keyword evidence="3" id="KW-0808">Transferase</keyword>
<dbReference type="Pfam" id="PF22013">
    <property type="entry name" value="PG_1098_Fer"/>
    <property type="match status" value="1"/>
</dbReference>
<dbReference type="InterPro" id="IPR041497">
    <property type="entry name" value="Thump-like"/>
</dbReference>
<comment type="caution">
    <text evidence="3">The sequence shown here is derived from an EMBL/GenBank/DDBJ whole genome shotgun (WGS) entry which is preliminary data.</text>
</comment>
<dbReference type="Gene3D" id="1.10.10.1110">
    <property type="entry name" value="Methyltransferase PG1098, N-terminal domain"/>
    <property type="match status" value="1"/>
</dbReference>
<dbReference type="SUPFAM" id="SSF53335">
    <property type="entry name" value="S-adenosyl-L-methionine-dependent methyltransferases"/>
    <property type="match status" value="1"/>
</dbReference>
<proteinExistence type="predicted"/>
<accession>A0A6I5N9X6</accession>
<feature type="domain" description="THUMP-like" evidence="1">
    <location>
        <begin position="384"/>
        <end position="444"/>
    </location>
</feature>
<keyword evidence="3" id="KW-0489">Methyltransferase</keyword>